<keyword evidence="3" id="KW-1185">Reference proteome</keyword>
<gene>
    <name evidence="2" type="ORF">P7K49_012325</name>
</gene>
<dbReference type="Proteomes" id="UP001266305">
    <property type="component" value="Unassembled WGS sequence"/>
</dbReference>
<name>A0ABQ9VT68_SAGOE</name>
<proteinExistence type="predicted"/>
<feature type="region of interest" description="Disordered" evidence="1">
    <location>
        <begin position="1"/>
        <end position="52"/>
    </location>
</feature>
<accession>A0ABQ9VT68</accession>
<evidence type="ECO:0000313" key="2">
    <source>
        <dbReference type="EMBL" id="KAK2112578.1"/>
    </source>
</evidence>
<evidence type="ECO:0000256" key="1">
    <source>
        <dbReference type="SAM" id="MobiDB-lite"/>
    </source>
</evidence>
<feature type="non-terminal residue" evidence="2">
    <location>
        <position position="52"/>
    </location>
</feature>
<evidence type="ECO:0000313" key="3">
    <source>
        <dbReference type="Proteomes" id="UP001266305"/>
    </source>
</evidence>
<sequence>MGTPEGSPSCPGTESSLLYSQGPDRHHNDNQALHVPGTPQEMCPKPPIPTTS</sequence>
<organism evidence="2 3">
    <name type="scientific">Saguinus oedipus</name>
    <name type="common">Cotton-top tamarin</name>
    <name type="synonym">Oedipomidas oedipus</name>
    <dbReference type="NCBI Taxonomy" id="9490"/>
    <lineage>
        <taxon>Eukaryota</taxon>
        <taxon>Metazoa</taxon>
        <taxon>Chordata</taxon>
        <taxon>Craniata</taxon>
        <taxon>Vertebrata</taxon>
        <taxon>Euteleostomi</taxon>
        <taxon>Mammalia</taxon>
        <taxon>Eutheria</taxon>
        <taxon>Euarchontoglires</taxon>
        <taxon>Primates</taxon>
        <taxon>Haplorrhini</taxon>
        <taxon>Platyrrhini</taxon>
        <taxon>Cebidae</taxon>
        <taxon>Callitrichinae</taxon>
        <taxon>Saguinus</taxon>
    </lineage>
</organism>
<reference evidence="2 3" key="1">
    <citation type="submission" date="2023-05" db="EMBL/GenBank/DDBJ databases">
        <title>B98-5 Cell Line De Novo Hybrid Assembly: An Optical Mapping Approach.</title>
        <authorList>
            <person name="Kananen K."/>
            <person name="Auerbach J.A."/>
            <person name="Kautto E."/>
            <person name="Blachly J.S."/>
        </authorList>
    </citation>
    <scope>NUCLEOTIDE SEQUENCE [LARGE SCALE GENOMIC DNA]</scope>
    <source>
        <strain evidence="2">B95-8</strain>
        <tissue evidence="2">Cell line</tissue>
    </source>
</reference>
<dbReference type="EMBL" id="JASSZA010000005">
    <property type="protein sequence ID" value="KAK2112578.1"/>
    <property type="molecule type" value="Genomic_DNA"/>
</dbReference>
<comment type="caution">
    <text evidence="2">The sequence shown here is derived from an EMBL/GenBank/DDBJ whole genome shotgun (WGS) entry which is preliminary data.</text>
</comment>
<protein>
    <submittedName>
        <fullName evidence="2">Uncharacterized protein</fullName>
    </submittedName>
</protein>
<feature type="compositionally biased region" description="Polar residues" evidence="1">
    <location>
        <begin position="10"/>
        <end position="19"/>
    </location>
</feature>